<comment type="caution">
    <text evidence="2">The sequence shown here is derived from an EMBL/GenBank/DDBJ whole genome shotgun (WGS) entry which is preliminary data.</text>
</comment>
<evidence type="ECO:0000313" key="3">
    <source>
        <dbReference type="Proteomes" id="UP001501725"/>
    </source>
</evidence>
<dbReference type="Proteomes" id="UP001501725">
    <property type="component" value="Unassembled WGS sequence"/>
</dbReference>
<evidence type="ECO:0000313" key="2">
    <source>
        <dbReference type="EMBL" id="GAA4340625.1"/>
    </source>
</evidence>
<dbReference type="InterPro" id="IPR045552">
    <property type="entry name" value="bpX2"/>
</dbReference>
<organism evidence="2 3">
    <name type="scientific">Flaviaesturariibacter amylovorans</name>
    <dbReference type="NCBI Taxonomy" id="1084520"/>
    <lineage>
        <taxon>Bacteria</taxon>
        <taxon>Pseudomonadati</taxon>
        <taxon>Bacteroidota</taxon>
        <taxon>Chitinophagia</taxon>
        <taxon>Chitinophagales</taxon>
        <taxon>Chitinophagaceae</taxon>
        <taxon>Flaviaestuariibacter</taxon>
    </lineage>
</organism>
<accession>A0ABP8HKH4</accession>
<reference evidence="3" key="1">
    <citation type="journal article" date="2019" name="Int. J. Syst. Evol. Microbiol.">
        <title>The Global Catalogue of Microorganisms (GCM) 10K type strain sequencing project: providing services to taxonomists for standard genome sequencing and annotation.</title>
        <authorList>
            <consortium name="The Broad Institute Genomics Platform"/>
            <consortium name="The Broad Institute Genome Sequencing Center for Infectious Disease"/>
            <person name="Wu L."/>
            <person name="Ma J."/>
        </authorList>
    </citation>
    <scope>NUCLEOTIDE SEQUENCE [LARGE SCALE GENOMIC DNA]</scope>
    <source>
        <strain evidence="3">JCM 17919</strain>
    </source>
</reference>
<name>A0ABP8HKH4_9BACT</name>
<sequence length="248" mass="26748">MAVDPANGVGYYLCIAGEHRDLLGGLRGAAHLKVGTEEGLIWVRDLSVAEIESVAVKSIPYKKLYTAADGLLFPLGSRLPDRRLPSLLWTPIDRALPVTLPRGNHNYFGVPDTVDIRLVPTHTEQAPQALLAPLPSLAAYMEGAPAVRLAPLRWLLVSERAALITGTPLLPLPGVAFWRRGNLLLPAGSDLEFPVLAPALQARLDPSGGHWILFPPEGGYWLADKTLFKPLSIGSFRNTQNAAHAGGR</sequence>
<protein>
    <recommendedName>
        <fullName evidence="1">MoxR-vWA-beta-propeller ternary system domain-containing protein</fullName>
    </recommendedName>
</protein>
<proteinExistence type="predicted"/>
<keyword evidence="3" id="KW-1185">Reference proteome</keyword>
<feature type="domain" description="MoxR-vWA-beta-propeller ternary system" evidence="1">
    <location>
        <begin position="13"/>
        <end position="237"/>
    </location>
</feature>
<evidence type="ECO:0000259" key="1">
    <source>
        <dbReference type="Pfam" id="PF19918"/>
    </source>
</evidence>
<gene>
    <name evidence="2" type="ORF">GCM10023184_38440</name>
</gene>
<dbReference type="Pfam" id="PF19918">
    <property type="entry name" value="bpX2"/>
    <property type="match status" value="1"/>
</dbReference>
<dbReference type="EMBL" id="BAABGY010000014">
    <property type="protein sequence ID" value="GAA4340625.1"/>
    <property type="molecule type" value="Genomic_DNA"/>
</dbReference>
<dbReference type="RefSeq" id="WP_345257489.1">
    <property type="nucleotide sequence ID" value="NZ_BAABGY010000014.1"/>
</dbReference>